<evidence type="ECO:0000313" key="2">
    <source>
        <dbReference type="Proteomes" id="UP000008312"/>
    </source>
</evidence>
<proteinExistence type="predicted"/>
<sequence>MMTNIPEDGFEDAIELEETENMQDIPLMSPMGKDALIYHLDDINDVDLSMDANSEELSGQKQKSIHKEEKDNILLFYVELGQDSLLLNGNYGVIMNLINLFEYGWRVKALVNSVIQDQSSYYNLLSDIVAARNNIMFSTNNVNKAAWQEIAIKLLRKYFLLIAVGIYLHETQNDEKKSTFVQWLVQKREVRNLYESINLQHIDNYLSINGDRSSSLTTDLSLGTSGYLNIHTMLLLQQITDQDNVIIADQLLFAPKFSSPLFGSIFTPTLPIDYIVSSWKSLPSKAPKMFHIINIHRSPCVVIDGALYCLRDRASPLMTSPSYANMEGRNDVLNQIEVSMVRELDEFDGECIALFGFNPQSQTIDSSKKVLHKQTIATSQ</sequence>
<name>D8LYU3_BLAHO</name>
<dbReference type="InParanoid" id="D8LYU3"/>
<dbReference type="RefSeq" id="XP_012894796.1">
    <property type="nucleotide sequence ID" value="XM_013039342.1"/>
</dbReference>
<evidence type="ECO:0000313" key="1">
    <source>
        <dbReference type="EMBL" id="CBK20748.2"/>
    </source>
</evidence>
<accession>D8LYU3</accession>
<dbReference type="EMBL" id="FN668639">
    <property type="protein sequence ID" value="CBK20748.2"/>
    <property type="molecule type" value="Genomic_DNA"/>
</dbReference>
<keyword evidence="2" id="KW-1185">Reference proteome</keyword>
<organism evidence="1">
    <name type="scientific">Blastocystis hominis</name>
    <dbReference type="NCBI Taxonomy" id="12968"/>
    <lineage>
        <taxon>Eukaryota</taxon>
        <taxon>Sar</taxon>
        <taxon>Stramenopiles</taxon>
        <taxon>Bigyra</taxon>
        <taxon>Opalozoa</taxon>
        <taxon>Opalinata</taxon>
        <taxon>Blastocystidae</taxon>
        <taxon>Blastocystis</taxon>
    </lineage>
</organism>
<dbReference type="GeneID" id="24923115"/>
<dbReference type="Proteomes" id="UP000008312">
    <property type="component" value="Unassembled WGS sequence"/>
</dbReference>
<gene>
    <name evidence="1" type="ORF">GSBLH_T00006991001</name>
</gene>
<reference evidence="1" key="1">
    <citation type="submission" date="2010-02" db="EMBL/GenBank/DDBJ databases">
        <title>Sequencing and annotation of the Blastocystis hominis genome.</title>
        <authorList>
            <person name="Wincker P."/>
        </authorList>
    </citation>
    <scope>NUCLEOTIDE SEQUENCE</scope>
    <source>
        <strain evidence="1">Singapore isolate B</strain>
    </source>
</reference>
<dbReference type="AlphaFoldDB" id="D8LYU3"/>
<protein>
    <submittedName>
        <fullName evidence="1">Uncharacterized protein</fullName>
    </submittedName>
</protein>